<dbReference type="Proteomes" id="UP000229498">
    <property type="component" value="Unassembled WGS sequence"/>
</dbReference>
<dbReference type="Pfam" id="PF00903">
    <property type="entry name" value="Glyoxalase"/>
    <property type="match status" value="1"/>
</dbReference>
<evidence type="ECO:0000256" key="1">
    <source>
        <dbReference type="SAM" id="MobiDB-lite"/>
    </source>
</evidence>
<dbReference type="InterPro" id="IPR004360">
    <property type="entry name" value="Glyas_Fos-R_dOase_dom"/>
</dbReference>
<dbReference type="EMBL" id="PHIG01000048">
    <property type="protein sequence ID" value="PJK28129.1"/>
    <property type="molecule type" value="Genomic_DNA"/>
</dbReference>
<dbReference type="PROSITE" id="PS51819">
    <property type="entry name" value="VOC"/>
    <property type="match status" value="1"/>
</dbReference>
<reference evidence="3 4" key="1">
    <citation type="submission" date="2017-11" db="EMBL/GenBank/DDBJ databases">
        <title>Draft genome sequence of Rhizobiales bacterium SY3-13.</title>
        <authorList>
            <person name="Sun C."/>
        </authorList>
    </citation>
    <scope>NUCLEOTIDE SEQUENCE [LARGE SCALE GENOMIC DNA]</scope>
    <source>
        <strain evidence="3 4">SY3-13</strain>
    </source>
</reference>
<name>A0A2M9FXG3_9PROT</name>
<dbReference type="OrthoDB" id="9803142at2"/>
<keyword evidence="4" id="KW-1185">Reference proteome</keyword>
<dbReference type="InterPro" id="IPR037523">
    <property type="entry name" value="VOC_core"/>
</dbReference>
<dbReference type="InterPro" id="IPR050383">
    <property type="entry name" value="GlyoxalaseI/FosfomycinResist"/>
</dbReference>
<gene>
    <name evidence="3" type="ORF">CVT23_19055</name>
</gene>
<feature type="domain" description="VOC" evidence="2">
    <location>
        <begin position="5"/>
        <end position="132"/>
    </location>
</feature>
<sequence length="221" mass="24676">MSFGRIDHLAFITPDLDGTIRFYRDLLGMELSLGIGHDGFRHYFFRTGDNYVAFFAYEGASKMRKKFHGRRTKEPIGFDHVAFTVPTREEMFELKDRLEAAGLEVTGPIDHGAFWSIYFFDNNDIPLEFAWNLMEIVETPAVVDDDLPAIVLEGSGPQPGHWPTVSNPTPPEEMIASKAGNAYALRAELRKSGKGRLTPAGEIAIRQMEDPPSETEAAIGP</sequence>
<dbReference type="AlphaFoldDB" id="A0A2M9FXG3"/>
<dbReference type="PANTHER" id="PTHR21366:SF31">
    <property type="entry name" value="METALLOTHIOL TRANSFERASE FOSB"/>
    <property type="match status" value="1"/>
</dbReference>
<evidence type="ECO:0000259" key="2">
    <source>
        <dbReference type="PROSITE" id="PS51819"/>
    </source>
</evidence>
<proteinExistence type="predicted"/>
<dbReference type="RefSeq" id="WP_109792887.1">
    <property type="nucleotide sequence ID" value="NZ_PHIG01000048.1"/>
</dbReference>
<evidence type="ECO:0000313" key="4">
    <source>
        <dbReference type="Proteomes" id="UP000229498"/>
    </source>
</evidence>
<comment type="caution">
    <text evidence="3">The sequence shown here is derived from an EMBL/GenBank/DDBJ whole genome shotgun (WGS) entry which is preliminary data.</text>
</comment>
<evidence type="ECO:0000313" key="3">
    <source>
        <dbReference type="EMBL" id="PJK28129.1"/>
    </source>
</evidence>
<protein>
    <submittedName>
        <fullName evidence="3">VOC family protein</fullName>
    </submittedName>
</protein>
<dbReference type="InterPro" id="IPR029068">
    <property type="entry name" value="Glyas_Bleomycin-R_OHBP_Dase"/>
</dbReference>
<dbReference type="Gene3D" id="3.10.180.10">
    <property type="entry name" value="2,3-Dihydroxybiphenyl 1,2-Dioxygenase, domain 1"/>
    <property type="match status" value="1"/>
</dbReference>
<dbReference type="CDD" id="cd06587">
    <property type="entry name" value="VOC"/>
    <property type="match status" value="1"/>
</dbReference>
<dbReference type="SUPFAM" id="SSF54593">
    <property type="entry name" value="Glyoxalase/Bleomycin resistance protein/Dihydroxybiphenyl dioxygenase"/>
    <property type="match status" value="1"/>
</dbReference>
<organism evidence="3 4">
    <name type="scientific">Minwuia thermotolerans</name>
    <dbReference type="NCBI Taxonomy" id="2056226"/>
    <lineage>
        <taxon>Bacteria</taxon>
        <taxon>Pseudomonadati</taxon>
        <taxon>Pseudomonadota</taxon>
        <taxon>Alphaproteobacteria</taxon>
        <taxon>Minwuiales</taxon>
        <taxon>Minwuiaceae</taxon>
        <taxon>Minwuia</taxon>
    </lineage>
</organism>
<accession>A0A2M9FXG3</accession>
<dbReference type="PANTHER" id="PTHR21366">
    <property type="entry name" value="GLYOXALASE FAMILY PROTEIN"/>
    <property type="match status" value="1"/>
</dbReference>
<feature type="region of interest" description="Disordered" evidence="1">
    <location>
        <begin position="196"/>
        <end position="221"/>
    </location>
</feature>